<evidence type="ECO:0000313" key="2">
    <source>
        <dbReference type="Proteomes" id="UP001164539"/>
    </source>
</evidence>
<proteinExistence type="predicted"/>
<gene>
    <name evidence="1" type="ORF">OWV82_010721</name>
</gene>
<keyword evidence="2" id="KW-1185">Reference proteome</keyword>
<reference evidence="1 2" key="1">
    <citation type="journal article" date="2023" name="Science">
        <title>Complex scaffold remodeling in plant triterpene biosynthesis.</title>
        <authorList>
            <person name="De La Pena R."/>
            <person name="Hodgson H."/>
            <person name="Liu J.C."/>
            <person name="Stephenson M.J."/>
            <person name="Martin A.C."/>
            <person name="Owen C."/>
            <person name="Harkess A."/>
            <person name="Leebens-Mack J."/>
            <person name="Jimenez L.E."/>
            <person name="Osbourn A."/>
            <person name="Sattely E.S."/>
        </authorList>
    </citation>
    <scope>NUCLEOTIDE SEQUENCE [LARGE SCALE GENOMIC DNA]</scope>
    <source>
        <strain evidence="2">cv. JPN11</strain>
        <tissue evidence="1">Leaf</tissue>
    </source>
</reference>
<name>A0ACC1Y5U6_MELAZ</name>
<sequence length="164" mass="18344">MCHSELANSQPQSQEEYNKWAVKTLYEALNSFDVETVHRLVIPDLEWWFHGPPIHQHLMQMLTGRSGNHNSFTFVPLSIAAFGSTVVVEGRSEEYSASWVHAWTVTNGIITQVREYFNTSVTVTRFGDAVAGPVSSQFVTVNCQSVWQSKLCDNNSVPGLVLAL</sequence>
<accession>A0ACC1Y5U6</accession>
<protein>
    <submittedName>
        <fullName evidence="1">Wound-induced protein 1</fullName>
    </submittedName>
</protein>
<dbReference type="EMBL" id="CM051398">
    <property type="protein sequence ID" value="KAJ4719106.1"/>
    <property type="molecule type" value="Genomic_DNA"/>
</dbReference>
<dbReference type="Proteomes" id="UP001164539">
    <property type="component" value="Chromosome 5"/>
</dbReference>
<comment type="caution">
    <text evidence="1">The sequence shown here is derived from an EMBL/GenBank/DDBJ whole genome shotgun (WGS) entry which is preliminary data.</text>
</comment>
<evidence type="ECO:0000313" key="1">
    <source>
        <dbReference type="EMBL" id="KAJ4719106.1"/>
    </source>
</evidence>
<organism evidence="1 2">
    <name type="scientific">Melia azedarach</name>
    <name type="common">Chinaberry tree</name>
    <dbReference type="NCBI Taxonomy" id="155640"/>
    <lineage>
        <taxon>Eukaryota</taxon>
        <taxon>Viridiplantae</taxon>
        <taxon>Streptophyta</taxon>
        <taxon>Embryophyta</taxon>
        <taxon>Tracheophyta</taxon>
        <taxon>Spermatophyta</taxon>
        <taxon>Magnoliopsida</taxon>
        <taxon>eudicotyledons</taxon>
        <taxon>Gunneridae</taxon>
        <taxon>Pentapetalae</taxon>
        <taxon>rosids</taxon>
        <taxon>malvids</taxon>
        <taxon>Sapindales</taxon>
        <taxon>Meliaceae</taxon>
        <taxon>Melia</taxon>
    </lineage>
</organism>